<comment type="caution">
    <text evidence="2">The sequence shown here is derived from an EMBL/GenBank/DDBJ whole genome shotgun (WGS) entry which is preliminary data.</text>
</comment>
<feature type="transmembrane region" description="Helical" evidence="1">
    <location>
        <begin position="66"/>
        <end position="86"/>
    </location>
</feature>
<dbReference type="OrthoDB" id="9809977at2"/>
<dbReference type="EMBL" id="RCWJ01000003">
    <property type="protein sequence ID" value="RLQ82503.1"/>
    <property type="molecule type" value="Genomic_DNA"/>
</dbReference>
<feature type="transmembrane region" description="Helical" evidence="1">
    <location>
        <begin position="195"/>
        <end position="217"/>
    </location>
</feature>
<protein>
    <recommendedName>
        <fullName evidence="4">F420-dependent oxidoreductase</fullName>
    </recommendedName>
</protein>
<feature type="transmembrane region" description="Helical" evidence="1">
    <location>
        <begin position="124"/>
        <end position="144"/>
    </location>
</feature>
<dbReference type="NCBIfam" id="NF038065">
    <property type="entry name" value="Pr6Pr"/>
    <property type="match status" value="1"/>
</dbReference>
<keyword evidence="1" id="KW-1133">Transmembrane helix</keyword>
<evidence type="ECO:0000313" key="2">
    <source>
        <dbReference type="EMBL" id="RLQ82503.1"/>
    </source>
</evidence>
<dbReference type="AlphaFoldDB" id="A0A3L7IWD3"/>
<gene>
    <name evidence="2" type="ORF">D9V28_11045</name>
</gene>
<proteinExistence type="predicted"/>
<evidence type="ECO:0000256" key="1">
    <source>
        <dbReference type="SAM" id="Phobius"/>
    </source>
</evidence>
<accession>A0A3L7IWD3</accession>
<dbReference type="InterPro" id="IPR049713">
    <property type="entry name" value="Pr6Pr-like"/>
</dbReference>
<keyword evidence="1" id="KW-0472">Membrane</keyword>
<keyword evidence="3" id="KW-1185">Reference proteome</keyword>
<dbReference type="RefSeq" id="WP_121659807.1">
    <property type="nucleotide sequence ID" value="NZ_BMEK01000003.1"/>
</dbReference>
<organism evidence="2 3">
    <name type="scientific">Mycetocola zhadangensis</name>
    <dbReference type="NCBI Taxonomy" id="1164595"/>
    <lineage>
        <taxon>Bacteria</taxon>
        <taxon>Bacillati</taxon>
        <taxon>Actinomycetota</taxon>
        <taxon>Actinomycetes</taxon>
        <taxon>Micrococcales</taxon>
        <taxon>Microbacteriaceae</taxon>
        <taxon>Mycetocola</taxon>
    </lineage>
</organism>
<name>A0A3L7IWD3_9MICO</name>
<sequence>MDAEIPNGRPARSVPGSARTRGAELAIAGIRLVLVLTTLAAVIVTFADTASRGPVNPFNFFGYFTIQSNLLGVAVLGVTAAWGALGRPQGLVLQLARASITTYLIVVALVYNTLLTGLSGGVDVAWANTVMHVVFPLYCLLDWLLVPDREALPFRFLWVVELYPIVWCGVILLRGATDGWVPYPFFDPSNGYGSVLLYVVGIAVTFILIGAAVFAASRLQLFGSRARLGAQVGDVAS</sequence>
<evidence type="ECO:0008006" key="4">
    <source>
        <dbReference type="Google" id="ProtNLM"/>
    </source>
</evidence>
<reference evidence="2 3" key="1">
    <citation type="submission" date="2018-10" db="EMBL/GenBank/DDBJ databases">
        <authorList>
            <person name="Li J."/>
        </authorList>
    </citation>
    <scope>NUCLEOTIDE SEQUENCE [LARGE SCALE GENOMIC DNA]</scope>
    <source>
        <strain evidence="2 3">ZD1-4</strain>
    </source>
</reference>
<keyword evidence="1" id="KW-0812">Transmembrane</keyword>
<dbReference type="Proteomes" id="UP000282460">
    <property type="component" value="Unassembled WGS sequence"/>
</dbReference>
<feature type="transmembrane region" description="Helical" evidence="1">
    <location>
        <begin position="98"/>
        <end position="118"/>
    </location>
</feature>
<feature type="transmembrane region" description="Helical" evidence="1">
    <location>
        <begin position="156"/>
        <end position="175"/>
    </location>
</feature>
<evidence type="ECO:0000313" key="3">
    <source>
        <dbReference type="Proteomes" id="UP000282460"/>
    </source>
</evidence>
<feature type="transmembrane region" description="Helical" evidence="1">
    <location>
        <begin position="25"/>
        <end position="46"/>
    </location>
</feature>